<dbReference type="CDD" id="cd15482">
    <property type="entry name" value="Sialidase_non-viral"/>
    <property type="match status" value="1"/>
</dbReference>
<reference evidence="1" key="1">
    <citation type="journal article" date="2014" name="Int. J. Syst. Evol. Microbiol.">
        <title>Complete genome sequence of Corynebacterium casei LMG S-19264T (=DSM 44701T), isolated from a smear-ripened cheese.</title>
        <authorList>
            <consortium name="US DOE Joint Genome Institute (JGI-PGF)"/>
            <person name="Walter F."/>
            <person name="Albersmeier A."/>
            <person name="Kalinowski J."/>
            <person name="Ruckert C."/>
        </authorList>
    </citation>
    <scope>NUCLEOTIDE SEQUENCE</scope>
    <source>
        <strain evidence="1">JCM 19831</strain>
    </source>
</reference>
<gene>
    <name evidence="1" type="ORF">GCM10007977_021030</name>
</gene>
<sequence length="348" mass="37755">MIGTEKGLFLARSDDDRKTWRLSAPHHAMNAIYAVAATRERLFASVTSSHFGPSVVTSDDLGATWQEPDAAPIAFPEDTGVALERVWQLVPGPRLWAGVQPSALFVSDDGGASFELVRGLWDHPHRPEWGAGFGGQAIHTILPHPTDPQQVVVAMSTGGVYRTGDGGATWTPANRGIKAYFFPDPWPEFGQCVHKVARHPDRPDQLFAQNHHGVYRSDDGGARWTSIAEGLPADFGFPIVVHPHRPGVVYTFPLTADGMRFPAEERCRVYRSADAGATWEPLADGLPDGPFYPAVLRDAMCTDDADPAGVYFGTRSGEVFASADEGDTWRPVAAHLPDVLSVRAVTIP</sequence>
<dbReference type="InterPro" id="IPR052025">
    <property type="entry name" value="Xyloglucanase_GH74"/>
</dbReference>
<evidence type="ECO:0000313" key="1">
    <source>
        <dbReference type="EMBL" id="GGM19539.1"/>
    </source>
</evidence>
<dbReference type="PANTHER" id="PTHR43739">
    <property type="entry name" value="XYLOGLUCANASE (EUROFUNG)"/>
    <property type="match status" value="1"/>
</dbReference>
<dbReference type="GO" id="GO:0010411">
    <property type="term" value="P:xyloglucan metabolic process"/>
    <property type="evidence" value="ECO:0007669"/>
    <property type="project" value="TreeGrafter"/>
</dbReference>
<reference evidence="1" key="2">
    <citation type="submission" date="2020-09" db="EMBL/GenBank/DDBJ databases">
        <authorList>
            <person name="Sun Q."/>
            <person name="Ohkuma M."/>
        </authorList>
    </citation>
    <scope>NUCLEOTIDE SEQUENCE</scope>
    <source>
        <strain evidence="1">JCM 19831</strain>
    </source>
</reference>
<dbReference type="Gene3D" id="2.130.10.10">
    <property type="entry name" value="YVTN repeat-like/Quinoprotein amine dehydrogenase"/>
    <property type="match status" value="1"/>
</dbReference>
<dbReference type="GO" id="GO:0016787">
    <property type="term" value="F:hydrolase activity"/>
    <property type="evidence" value="ECO:0007669"/>
    <property type="project" value="UniProtKB-KW"/>
</dbReference>
<dbReference type="Proteomes" id="UP000642070">
    <property type="component" value="Unassembled WGS sequence"/>
</dbReference>
<dbReference type="SUPFAM" id="SSF110296">
    <property type="entry name" value="Oligoxyloglucan reducing end-specific cellobiohydrolase"/>
    <property type="match status" value="1"/>
</dbReference>
<name>A0A917TDL7_9ACTN</name>
<protein>
    <submittedName>
        <fullName evidence="1">Glycosyl hydrolase</fullName>
    </submittedName>
</protein>
<dbReference type="PANTHER" id="PTHR43739:SF5">
    <property type="entry name" value="EXO-ALPHA-SIALIDASE"/>
    <property type="match status" value="1"/>
</dbReference>
<dbReference type="AlphaFoldDB" id="A0A917TDL7"/>
<evidence type="ECO:0000313" key="2">
    <source>
        <dbReference type="Proteomes" id="UP000642070"/>
    </source>
</evidence>
<keyword evidence="2" id="KW-1185">Reference proteome</keyword>
<dbReference type="InterPro" id="IPR015943">
    <property type="entry name" value="WD40/YVTN_repeat-like_dom_sf"/>
</dbReference>
<comment type="caution">
    <text evidence="1">The sequence shown here is derived from an EMBL/GenBank/DDBJ whole genome shotgun (WGS) entry which is preliminary data.</text>
</comment>
<dbReference type="EMBL" id="BMPI01000008">
    <property type="protein sequence ID" value="GGM19539.1"/>
    <property type="molecule type" value="Genomic_DNA"/>
</dbReference>
<proteinExistence type="predicted"/>
<organism evidence="1 2">
    <name type="scientific">Dactylosporangium sucinum</name>
    <dbReference type="NCBI Taxonomy" id="1424081"/>
    <lineage>
        <taxon>Bacteria</taxon>
        <taxon>Bacillati</taxon>
        <taxon>Actinomycetota</taxon>
        <taxon>Actinomycetes</taxon>
        <taxon>Micromonosporales</taxon>
        <taxon>Micromonosporaceae</taxon>
        <taxon>Dactylosporangium</taxon>
    </lineage>
</organism>
<accession>A0A917TDL7</accession>
<keyword evidence="1" id="KW-0378">Hydrolase</keyword>